<dbReference type="InterPro" id="IPR027417">
    <property type="entry name" value="P-loop_NTPase"/>
</dbReference>
<evidence type="ECO:0000256" key="2">
    <source>
        <dbReference type="SAM" id="MobiDB-lite"/>
    </source>
</evidence>
<dbReference type="Proteomes" id="UP000191518">
    <property type="component" value="Unassembled WGS sequence"/>
</dbReference>
<dbReference type="InterPro" id="IPR056884">
    <property type="entry name" value="NPHP3-like_N"/>
</dbReference>
<evidence type="ECO:0000256" key="1">
    <source>
        <dbReference type="ARBA" id="ARBA00022737"/>
    </source>
</evidence>
<organism evidence="4 5">
    <name type="scientific">Penicillium vulpinum</name>
    <dbReference type="NCBI Taxonomy" id="29845"/>
    <lineage>
        <taxon>Eukaryota</taxon>
        <taxon>Fungi</taxon>
        <taxon>Dikarya</taxon>
        <taxon>Ascomycota</taxon>
        <taxon>Pezizomycotina</taxon>
        <taxon>Eurotiomycetes</taxon>
        <taxon>Eurotiomycetidae</taxon>
        <taxon>Eurotiales</taxon>
        <taxon>Aspergillaceae</taxon>
        <taxon>Penicillium</taxon>
    </lineage>
</organism>
<feature type="domain" description="Nephrocystin 3-like N-terminal" evidence="3">
    <location>
        <begin position="382"/>
        <end position="549"/>
    </location>
</feature>
<reference evidence="5" key="1">
    <citation type="journal article" date="2017" name="Nat. Microbiol.">
        <title>Global analysis of biosynthetic gene clusters reveals vast potential of secondary metabolite production in Penicillium species.</title>
        <authorList>
            <person name="Nielsen J.C."/>
            <person name="Grijseels S."/>
            <person name="Prigent S."/>
            <person name="Ji B."/>
            <person name="Dainat J."/>
            <person name="Nielsen K.F."/>
            <person name="Frisvad J.C."/>
            <person name="Workman M."/>
            <person name="Nielsen J."/>
        </authorList>
    </citation>
    <scope>NUCLEOTIDE SEQUENCE [LARGE SCALE GENOMIC DNA]</scope>
    <source>
        <strain evidence="5">IBT 29486</strain>
    </source>
</reference>
<comment type="caution">
    <text evidence="4">The sequence shown here is derived from an EMBL/GenBank/DDBJ whole genome shotgun (WGS) entry which is preliminary data.</text>
</comment>
<accession>A0A1V6S0M7</accession>
<dbReference type="InterPro" id="IPR036770">
    <property type="entry name" value="Ankyrin_rpt-contain_sf"/>
</dbReference>
<keyword evidence="1" id="KW-0677">Repeat</keyword>
<keyword evidence="5" id="KW-1185">Reference proteome</keyword>
<dbReference type="Gene3D" id="1.25.40.20">
    <property type="entry name" value="Ankyrin repeat-containing domain"/>
    <property type="match status" value="1"/>
</dbReference>
<dbReference type="InterPro" id="IPR002110">
    <property type="entry name" value="Ankyrin_rpt"/>
</dbReference>
<dbReference type="Pfam" id="PF24883">
    <property type="entry name" value="NPHP3_N"/>
    <property type="match status" value="1"/>
</dbReference>
<feature type="region of interest" description="Disordered" evidence="2">
    <location>
        <begin position="93"/>
        <end position="135"/>
    </location>
</feature>
<evidence type="ECO:0000313" key="5">
    <source>
        <dbReference type="Proteomes" id="UP000191518"/>
    </source>
</evidence>
<dbReference type="SUPFAM" id="SSF52540">
    <property type="entry name" value="P-loop containing nucleoside triphosphate hydrolases"/>
    <property type="match status" value="1"/>
</dbReference>
<dbReference type="SUPFAM" id="SSF48403">
    <property type="entry name" value="Ankyrin repeat"/>
    <property type="match status" value="1"/>
</dbReference>
<dbReference type="Gene3D" id="3.40.50.300">
    <property type="entry name" value="P-loop containing nucleotide triphosphate hydrolases"/>
    <property type="match status" value="1"/>
</dbReference>
<gene>
    <name evidence="4" type="ORF">PENVUL_c013G02915</name>
</gene>
<evidence type="ECO:0000313" key="4">
    <source>
        <dbReference type="EMBL" id="OQE07575.1"/>
    </source>
</evidence>
<evidence type="ECO:0000259" key="3">
    <source>
        <dbReference type="Pfam" id="PF24883"/>
    </source>
</evidence>
<protein>
    <recommendedName>
        <fullName evidence="3">Nephrocystin 3-like N-terminal domain-containing protein</fullName>
    </recommendedName>
</protein>
<dbReference type="Pfam" id="PF12796">
    <property type="entry name" value="Ank_2"/>
    <property type="match status" value="1"/>
</dbReference>
<feature type="compositionally biased region" description="Polar residues" evidence="2">
    <location>
        <begin position="99"/>
        <end position="135"/>
    </location>
</feature>
<feature type="region of interest" description="Disordered" evidence="2">
    <location>
        <begin position="13"/>
        <end position="37"/>
    </location>
</feature>
<sequence>MSLDSRRLLIPTLGRGESSKSITTMTEPKTKGKGFRHGLHRKLDRFRSTFRKSPKVDLPQHIQANPRLATKPAISIYKHEASTTSSLPLIQESEASKEPTISRNGEAQSPTHQSTVNWNSIEQKPTNPLTSDNDTGSSIVSADLWSAAYREAVESFGKEMDLSALKGKNVMQLFKELEDTGEEKAHDSAFLRGLNYLRAHKISLEGFKLALDLSSPLTNLEPATSVAFGVVRSVTAIAISFTTADLDFAKQIVEMLRQIAYIDDCDTLGQKVERKDIHKALVLVYQKMLEFYNAALEILAKNGARMIIKMVLENDRLPAIVQDFLECSHNLTRIISKATCDIQSDIERMLYDRELSRWLGGDRMSRQNYYHRYLSEHRADKACEFLLKHPNFINWYRASDSQQLVVFGDMGSGKSFAMAFLADELVRRGKHQIPQPKVCYYYCRDDGSGKTTFILSALILSLLAQLTGLKKPFVEWYKEAQTSGDFDPATNVTKLGEFLHKVLEAIDRPVSIVIDGLDECNRESRSSLLITLKEISQKVSGLKVLLSSRAQGEILEQLHDTAKVEMIADTHRDGIIVEKAVERKLFDLSPDVKSLVIERLTRLAKGSAIWTRMTIELIETRRIMAFDPMKTFLEEMSLPEQLLELYNTLLSRCSSNDPENLNLASTALKLLAITSRPLSILELAWAVALGTARHVTTTDALAKLVDHQRIMRLIHPFIAHVDFDDIKKYQVRLVHQSVKEFVLKNLVSNQPCPHGLISKESDQIILDQHSGSLQAFMFDICTRYLLLENIGRTTLFSEELVAIAELPQESDIFDNNEGAAEYDLYCTWEVWEKDMIHFDPTDRGFGEFFVYASCHWVDHFGAITVEHLPSLETIEKLCQARSTRLANWIEQNCRPGCALTPRFEFDSSLYDPLSITSLYGSVAMLRDMLENSSFDNVNFFPQPAMGAAREILRWGYDMSRLEMIFFSERLGHQLRNLDFFRLIIKSWCNRILTSYEWDLLFDLVNDMSDQLVQEQWGNELLCISASAGCMPIVQRLMTNAQHSPELRSELLRESRFDRWSRIVKPTQQSIGEAVLGNNVDVVEYLLGENDIEAHLRYRSSSGENVLHLASKICNPEIFRLLIPRFQEGIHQKDDKGDTALVRIILSSAPAKDRYESARTLLLYCDLESNVHFWNDQRNALEAAVQICDLDMCCLLICIGKIDTLPALICDSESQVDLKDIRAGNKGNMLAILANLFEMKKVPPEVNSAQSFGSMTEVSLRELAEKRFNSRFGALNSGSHSTEVAFKPHESNQCVEAI</sequence>
<name>A0A1V6S0M7_9EURO</name>
<proteinExistence type="predicted"/>
<dbReference type="EMBL" id="MDYP01000013">
    <property type="protein sequence ID" value="OQE07575.1"/>
    <property type="molecule type" value="Genomic_DNA"/>
</dbReference>
<dbReference type="PANTHER" id="PTHR10039:SF10">
    <property type="entry name" value="NACHT DOMAIN-CONTAINING PROTEIN"/>
    <property type="match status" value="1"/>
</dbReference>
<dbReference type="PANTHER" id="PTHR10039">
    <property type="entry name" value="AMELOGENIN"/>
    <property type="match status" value="1"/>
</dbReference>